<dbReference type="RefSeq" id="WP_090616019.1">
    <property type="nucleotide sequence ID" value="NZ_CP067124.1"/>
</dbReference>
<name>A0A1H8M0V9_9RHOB</name>
<protein>
    <submittedName>
        <fullName evidence="4">CBS domain-containing membrane protein</fullName>
    </submittedName>
</protein>
<proteinExistence type="predicted"/>
<keyword evidence="2" id="KW-0472">Membrane</keyword>
<feature type="transmembrane region" description="Helical" evidence="2">
    <location>
        <begin position="105"/>
        <end position="126"/>
    </location>
</feature>
<dbReference type="SMART" id="SM00116">
    <property type="entry name" value="CBS"/>
    <property type="match status" value="2"/>
</dbReference>
<feature type="transmembrane region" description="Helical" evidence="2">
    <location>
        <begin position="54"/>
        <end position="72"/>
    </location>
</feature>
<dbReference type="Gene3D" id="3.10.580.10">
    <property type="entry name" value="CBS-domain"/>
    <property type="match status" value="1"/>
</dbReference>
<dbReference type="SUPFAM" id="SSF54631">
    <property type="entry name" value="CBS-domain pair"/>
    <property type="match status" value="1"/>
</dbReference>
<dbReference type="Proteomes" id="UP000199054">
    <property type="component" value="Unassembled WGS sequence"/>
</dbReference>
<dbReference type="PANTHER" id="PTHR33741">
    <property type="entry name" value="TRANSMEMBRANE PROTEIN DDB_G0269096-RELATED"/>
    <property type="match status" value="1"/>
</dbReference>
<dbReference type="InterPro" id="IPR058581">
    <property type="entry name" value="TM_HPP"/>
</dbReference>
<organism evidence="4 5">
    <name type="scientific">Paracoccus alcaliphilus</name>
    <dbReference type="NCBI Taxonomy" id="34002"/>
    <lineage>
        <taxon>Bacteria</taxon>
        <taxon>Pseudomonadati</taxon>
        <taxon>Pseudomonadota</taxon>
        <taxon>Alphaproteobacteria</taxon>
        <taxon>Rhodobacterales</taxon>
        <taxon>Paracoccaceae</taxon>
        <taxon>Paracoccus</taxon>
    </lineage>
</organism>
<feature type="transmembrane region" description="Helical" evidence="2">
    <location>
        <begin position="146"/>
        <end position="172"/>
    </location>
</feature>
<dbReference type="EMBL" id="FODE01000035">
    <property type="protein sequence ID" value="SEO11003.1"/>
    <property type="molecule type" value="Genomic_DNA"/>
</dbReference>
<keyword evidence="1" id="KW-0129">CBS domain</keyword>
<dbReference type="InterPro" id="IPR000644">
    <property type="entry name" value="CBS_dom"/>
</dbReference>
<dbReference type="InterPro" id="IPR046342">
    <property type="entry name" value="CBS_dom_sf"/>
</dbReference>
<evidence type="ECO:0000256" key="1">
    <source>
        <dbReference type="PROSITE-ProRule" id="PRU00703"/>
    </source>
</evidence>
<keyword evidence="2" id="KW-0812">Transmembrane</keyword>
<reference evidence="4 5" key="1">
    <citation type="submission" date="2016-10" db="EMBL/GenBank/DDBJ databases">
        <authorList>
            <person name="de Groot N.N."/>
        </authorList>
    </citation>
    <scope>NUCLEOTIDE SEQUENCE [LARGE SCALE GENOMIC DNA]</scope>
    <source>
        <strain evidence="4 5">DSM 8512</strain>
    </source>
</reference>
<dbReference type="AlphaFoldDB" id="A0A1H8M0V9"/>
<dbReference type="OrthoDB" id="9811720at2"/>
<evidence type="ECO:0000313" key="4">
    <source>
        <dbReference type="EMBL" id="SEO11003.1"/>
    </source>
</evidence>
<feature type="transmembrane region" description="Helical" evidence="2">
    <location>
        <begin position="78"/>
        <end position="98"/>
    </location>
</feature>
<feature type="transmembrane region" description="Helical" evidence="2">
    <location>
        <begin position="27"/>
        <end position="47"/>
    </location>
</feature>
<gene>
    <name evidence="4" type="ORF">SAMN04489859_103525</name>
</gene>
<dbReference type="PROSITE" id="PS51371">
    <property type="entry name" value="CBS"/>
    <property type="match status" value="2"/>
</dbReference>
<accession>A0A1H8M0V9</accession>
<dbReference type="InterPro" id="IPR007065">
    <property type="entry name" value="HPP"/>
</dbReference>
<evidence type="ECO:0000259" key="3">
    <source>
        <dbReference type="PROSITE" id="PS51371"/>
    </source>
</evidence>
<feature type="domain" description="CBS" evidence="3">
    <location>
        <begin position="332"/>
        <end position="389"/>
    </location>
</feature>
<keyword evidence="5" id="KW-1185">Reference proteome</keyword>
<evidence type="ECO:0000256" key="2">
    <source>
        <dbReference type="SAM" id="Phobius"/>
    </source>
</evidence>
<dbReference type="STRING" id="34002.SAMN04489859_103525"/>
<dbReference type="PANTHER" id="PTHR33741:SF5">
    <property type="entry name" value="TRANSMEMBRANE PROTEIN DDB_G0269096-RELATED"/>
    <property type="match status" value="1"/>
</dbReference>
<dbReference type="Pfam" id="PF00571">
    <property type="entry name" value="CBS"/>
    <property type="match status" value="2"/>
</dbReference>
<evidence type="ECO:0000313" key="5">
    <source>
        <dbReference type="Proteomes" id="UP000199054"/>
    </source>
</evidence>
<dbReference type="CDD" id="cd02205">
    <property type="entry name" value="CBS_pair_SF"/>
    <property type="match status" value="1"/>
</dbReference>
<dbReference type="CDD" id="cd04600">
    <property type="entry name" value="CBS_pair_HPP_assoc"/>
    <property type="match status" value="1"/>
</dbReference>
<feature type="domain" description="CBS" evidence="3">
    <location>
        <begin position="249"/>
        <end position="307"/>
    </location>
</feature>
<dbReference type="Pfam" id="PF04982">
    <property type="entry name" value="TM_HPP"/>
    <property type="match status" value="1"/>
</dbReference>
<keyword evidence="2" id="KW-1133">Transmembrane helix</keyword>
<sequence>MRNIADLSGHLRLRALGPVAAVPPREAIRAGLGAAIGLAVTAGLALLLSPEKWLVIYLVAPFGATSVLIFAAPNSPLAQPWPAIVGNAASALAAIAACKMVSEPLLSIPLAVALAIMAMALLRATHPPGGAVAMTVALGAENILPYGFGFALMPVAAGTLALVLTGILYAWLTGRRYPLRQFGEVNPNGTLDPVATERLGLSEEELSGILSRYRQSLNLGVEDLARLIAAAEMQAAGHLDGPQQVGDIMSRDLVTVPPDMPADKVAELFMRHGFTSLPVVGRDDQFLGVIFQLHMIGAAFGKERPAEGSLLRQIRARLRAPKGNGMVASAIMDVAPVATTPQTPIAAVLPQLATSGMDAVPVLEGSRIVGVVTQTDLIAALARQSLRDK</sequence>